<evidence type="ECO:0000256" key="1">
    <source>
        <dbReference type="ARBA" id="ARBA00023157"/>
    </source>
</evidence>
<dbReference type="Gene3D" id="4.10.740.10">
    <property type="entry name" value="Coagulation Factor IX"/>
    <property type="match status" value="1"/>
</dbReference>
<sequence>MKLLYSLIGLCFSYGVDRETANGFLSRKPRWGFGLEELQEGDLERECIEETCTKSENFECFDHDERHNESWSKINGCWTMLELKKQVMNPTAVRNCYSNDDRTLPPEK</sequence>
<evidence type="ECO:0000313" key="4">
    <source>
        <dbReference type="Proteomes" id="UP001158576"/>
    </source>
</evidence>
<dbReference type="InterPro" id="IPR017857">
    <property type="entry name" value="Coagulation_fac-like_Gla_dom"/>
</dbReference>
<dbReference type="PROSITE" id="PS50998">
    <property type="entry name" value="GLA_2"/>
    <property type="match status" value="1"/>
</dbReference>
<keyword evidence="1" id="KW-1015">Disulfide bond</keyword>
<evidence type="ECO:0000259" key="2">
    <source>
        <dbReference type="PROSITE" id="PS50998"/>
    </source>
</evidence>
<evidence type="ECO:0000313" key="3">
    <source>
        <dbReference type="EMBL" id="CAG5104301.1"/>
    </source>
</evidence>
<accession>A0ABN7SS67</accession>
<dbReference type="Proteomes" id="UP001158576">
    <property type="component" value="Chromosome 1"/>
</dbReference>
<dbReference type="InterPro" id="IPR035972">
    <property type="entry name" value="GLA-like_dom_SF"/>
</dbReference>
<feature type="domain" description="Gla" evidence="2">
    <location>
        <begin position="30"/>
        <end position="76"/>
    </location>
</feature>
<dbReference type="Pfam" id="PF00594">
    <property type="entry name" value="Gla"/>
    <property type="match status" value="1"/>
</dbReference>
<dbReference type="SMART" id="SM00069">
    <property type="entry name" value="GLA"/>
    <property type="match status" value="1"/>
</dbReference>
<name>A0ABN7SS67_OIKDI</name>
<keyword evidence="4" id="KW-1185">Reference proteome</keyword>
<organism evidence="3 4">
    <name type="scientific">Oikopleura dioica</name>
    <name type="common">Tunicate</name>
    <dbReference type="NCBI Taxonomy" id="34765"/>
    <lineage>
        <taxon>Eukaryota</taxon>
        <taxon>Metazoa</taxon>
        <taxon>Chordata</taxon>
        <taxon>Tunicata</taxon>
        <taxon>Appendicularia</taxon>
        <taxon>Copelata</taxon>
        <taxon>Oikopleuridae</taxon>
        <taxon>Oikopleura</taxon>
    </lineage>
</organism>
<proteinExistence type="predicted"/>
<dbReference type="EMBL" id="OU015566">
    <property type="protein sequence ID" value="CAG5104301.1"/>
    <property type="molecule type" value="Genomic_DNA"/>
</dbReference>
<dbReference type="InterPro" id="IPR000294">
    <property type="entry name" value="GLA_domain"/>
</dbReference>
<protein>
    <submittedName>
        <fullName evidence="3">Oidioi.mRNA.OKI2018_I69.chr1.g1186.t1.cds</fullName>
    </submittedName>
</protein>
<reference evidence="3 4" key="1">
    <citation type="submission" date="2021-04" db="EMBL/GenBank/DDBJ databases">
        <authorList>
            <person name="Bliznina A."/>
        </authorList>
    </citation>
    <scope>NUCLEOTIDE SEQUENCE [LARGE SCALE GENOMIC DNA]</scope>
</reference>
<gene>
    <name evidence="3" type="ORF">OKIOD_LOCUS9951</name>
</gene>
<dbReference type="SUPFAM" id="SSF57630">
    <property type="entry name" value="GLA-domain"/>
    <property type="match status" value="1"/>
</dbReference>